<proteinExistence type="predicted"/>
<feature type="compositionally biased region" description="Low complexity" evidence="1">
    <location>
        <begin position="202"/>
        <end position="218"/>
    </location>
</feature>
<evidence type="ECO:0000256" key="1">
    <source>
        <dbReference type="SAM" id="MobiDB-lite"/>
    </source>
</evidence>
<sequence length="339" mass="37045">MSVLPDTPSGRDRDALFAVGGEAGRLMAAYDWASTPVGPVEQWPAALRFAVRTVLVSKFPMVLTWGPDYLQFYNDAYAPLIGAKHPAIGQDIRNTLAEGWDALGPPIEHAMETLDASWLPGLLLLLERSGYREETYFTVSHAPAFDDAGQVAGMHAVCTEVTGQILGERRQRLLHDLATEGGHLGNERETVTAMCRALEGNPSTCRSRRSTSPTGRTGATAGWRRWDASPTHCPTPPRGPMTCRPTSPVWASWAARSGTPSRRPSCCRWRRRTTRRRSGCSSSARVPTGHWTPSTGRSTSWWPGSSPAPWPTCGPSRRSVCGRSPWPSSTARRPRSSPT</sequence>
<name>A0ABZ1B498_9ACTN</name>
<protein>
    <submittedName>
        <fullName evidence="2">Uncharacterized protein</fullName>
    </submittedName>
</protein>
<feature type="region of interest" description="Disordered" evidence="1">
    <location>
        <begin position="202"/>
        <end position="245"/>
    </location>
</feature>
<keyword evidence="3" id="KW-1185">Reference proteome</keyword>
<evidence type="ECO:0000313" key="3">
    <source>
        <dbReference type="Proteomes" id="UP001324287"/>
    </source>
</evidence>
<evidence type="ECO:0000313" key="2">
    <source>
        <dbReference type="EMBL" id="WRL64643.1"/>
    </source>
</evidence>
<dbReference type="RefSeq" id="WP_324275968.1">
    <property type="nucleotide sequence ID" value="NZ_CP141261.1"/>
</dbReference>
<gene>
    <name evidence="2" type="ORF">U6N30_02295</name>
</gene>
<dbReference type="Gene3D" id="3.30.450.20">
    <property type="entry name" value="PAS domain"/>
    <property type="match status" value="1"/>
</dbReference>
<accession>A0ABZ1B498</accession>
<reference evidence="2 3" key="1">
    <citation type="submission" date="2023-12" db="EMBL/GenBank/DDBJ databases">
        <title>Blastococcus brunescens sp. nov., an actonobacterium isolated from sandstone collected in sahara desert.</title>
        <authorList>
            <person name="Gtari M."/>
            <person name="Ghodhbane F."/>
        </authorList>
    </citation>
    <scope>NUCLEOTIDE SEQUENCE [LARGE SCALE GENOMIC DNA]</scope>
    <source>
        <strain evidence="2 3">BMG 8361</strain>
    </source>
</reference>
<organism evidence="2 3">
    <name type="scientific">Blastococcus brunescens</name>
    <dbReference type="NCBI Taxonomy" id="1564165"/>
    <lineage>
        <taxon>Bacteria</taxon>
        <taxon>Bacillati</taxon>
        <taxon>Actinomycetota</taxon>
        <taxon>Actinomycetes</taxon>
        <taxon>Geodermatophilales</taxon>
        <taxon>Geodermatophilaceae</taxon>
        <taxon>Blastococcus</taxon>
    </lineage>
</organism>
<feature type="region of interest" description="Disordered" evidence="1">
    <location>
        <begin position="278"/>
        <end position="339"/>
    </location>
</feature>
<dbReference type="EMBL" id="CP141261">
    <property type="protein sequence ID" value="WRL64643.1"/>
    <property type="molecule type" value="Genomic_DNA"/>
</dbReference>
<dbReference type="Proteomes" id="UP001324287">
    <property type="component" value="Chromosome"/>
</dbReference>